<name>A0AAD7WR16_9TELE</name>
<evidence type="ECO:0000313" key="3">
    <source>
        <dbReference type="Proteomes" id="UP001221898"/>
    </source>
</evidence>
<reference evidence="2" key="1">
    <citation type="journal article" date="2023" name="Science">
        <title>Genome structures resolve the early diversification of teleost fishes.</title>
        <authorList>
            <person name="Parey E."/>
            <person name="Louis A."/>
            <person name="Montfort J."/>
            <person name="Bouchez O."/>
            <person name="Roques C."/>
            <person name="Iampietro C."/>
            <person name="Lluch J."/>
            <person name="Castinel A."/>
            <person name="Donnadieu C."/>
            <person name="Desvignes T."/>
            <person name="Floi Bucao C."/>
            <person name="Jouanno E."/>
            <person name="Wen M."/>
            <person name="Mejri S."/>
            <person name="Dirks R."/>
            <person name="Jansen H."/>
            <person name="Henkel C."/>
            <person name="Chen W.J."/>
            <person name="Zahm M."/>
            <person name="Cabau C."/>
            <person name="Klopp C."/>
            <person name="Thompson A.W."/>
            <person name="Robinson-Rechavi M."/>
            <person name="Braasch I."/>
            <person name="Lecointre G."/>
            <person name="Bobe J."/>
            <person name="Postlethwait J.H."/>
            <person name="Berthelot C."/>
            <person name="Roest Crollius H."/>
            <person name="Guiguen Y."/>
        </authorList>
    </citation>
    <scope>NUCLEOTIDE SEQUENCE</scope>
    <source>
        <strain evidence="2">NC1722</strain>
    </source>
</reference>
<organism evidence="2 3">
    <name type="scientific">Aldrovandia affinis</name>
    <dbReference type="NCBI Taxonomy" id="143900"/>
    <lineage>
        <taxon>Eukaryota</taxon>
        <taxon>Metazoa</taxon>
        <taxon>Chordata</taxon>
        <taxon>Craniata</taxon>
        <taxon>Vertebrata</taxon>
        <taxon>Euteleostomi</taxon>
        <taxon>Actinopterygii</taxon>
        <taxon>Neopterygii</taxon>
        <taxon>Teleostei</taxon>
        <taxon>Notacanthiformes</taxon>
        <taxon>Halosauridae</taxon>
        <taxon>Aldrovandia</taxon>
    </lineage>
</organism>
<dbReference type="Proteomes" id="UP001221898">
    <property type="component" value="Unassembled WGS sequence"/>
</dbReference>
<protein>
    <submittedName>
        <fullName evidence="2">Uncharacterized protein</fullName>
    </submittedName>
</protein>
<accession>A0AAD7WR16</accession>
<dbReference type="AlphaFoldDB" id="A0AAD7WR16"/>
<keyword evidence="3" id="KW-1185">Reference proteome</keyword>
<proteinExistence type="predicted"/>
<gene>
    <name evidence="2" type="ORF">AAFF_G00304870</name>
</gene>
<dbReference type="EMBL" id="JAINUG010000044">
    <property type="protein sequence ID" value="KAJ8406256.1"/>
    <property type="molecule type" value="Genomic_DNA"/>
</dbReference>
<feature type="region of interest" description="Disordered" evidence="1">
    <location>
        <begin position="160"/>
        <end position="197"/>
    </location>
</feature>
<comment type="caution">
    <text evidence="2">The sequence shown here is derived from an EMBL/GenBank/DDBJ whole genome shotgun (WGS) entry which is preliminary data.</text>
</comment>
<evidence type="ECO:0000313" key="2">
    <source>
        <dbReference type="EMBL" id="KAJ8406256.1"/>
    </source>
</evidence>
<sequence>MLTERSHVGGMSVRELLGTRGGGGKGGLCVPALNGPVVGRSDTDGARWYRPIPQLWPVRGECPGGEREGTDCGGCKQGKTRRPGAWSHAAQSRWYCQCAWCPASRPPGGSAGCWGTAGKPPDRHAHLFAAERVFCAAIYDSPLSDKGRMRLALGPRSGGFGDRYAGRGRGRASATVPRHTPVVLSPGRSAGSACSDL</sequence>
<evidence type="ECO:0000256" key="1">
    <source>
        <dbReference type="SAM" id="MobiDB-lite"/>
    </source>
</evidence>